<sequence>MSVVHGACKQVAGHLQTAEQSLGLLDAANRSTEASLAEVGAKLASVERSLQLAAAGKLPTGSLNYSPATTARSEGSDTRRSMGIERPKPRVVVALPRLARRS</sequence>
<name>A0AA36NCP5_9DINO</name>
<evidence type="ECO:0000313" key="3">
    <source>
        <dbReference type="Proteomes" id="UP001178507"/>
    </source>
</evidence>
<feature type="compositionally biased region" description="Polar residues" evidence="1">
    <location>
        <begin position="61"/>
        <end position="73"/>
    </location>
</feature>
<gene>
    <name evidence="2" type="ORF">EVOR1521_LOCUS24427</name>
</gene>
<dbReference type="EMBL" id="CAUJNA010003405">
    <property type="protein sequence ID" value="CAJ1401239.1"/>
    <property type="molecule type" value="Genomic_DNA"/>
</dbReference>
<protein>
    <submittedName>
        <fullName evidence="2">Uncharacterized protein</fullName>
    </submittedName>
</protein>
<proteinExistence type="predicted"/>
<dbReference type="AlphaFoldDB" id="A0AA36NCP5"/>
<reference evidence="2" key="1">
    <citation type="submission" date="2023-08" db="EMBL/GenBank/DDBJ databases">
        <authorList>
            <person name="Chen Y."/>
            <person name="Shah S."/>
            <person name="Dougan E. K."/>
            <person name="Thang M."/>
            <person name="Chan C."/>
        </authorList>
    </citation>
    <scope>NUCLEOTIDE SEQUENCE</scope>
</reference>
<feature type="compositionally biased region" description="Basic and acidic residues" evidence="1">
    <location>
        <begin position="74"/>
        <end position="88"/>
    </location>
</feature>
<comment type="caution">
    <text evidence="2">The sequence shown here is derived from an EMBL/GenBank/DDBJ whole genome shotgun (WGS) entry which is preliminary data.</text>
</comment>
<keyword evidence="3" id="KW-1185">Reference proteome</keyword>
<evidence type="ECO:0000256" key="1">
    <source>
        <dbReference type="SAM" id="MobiDB-lite"/>
    </source>
</evidence>
<evidence type="ECO:0000313" key="2">
    <source>
        <dbReference type="EMBL" id="CAJ1401239.1"/>
    </source>
</evidence>
<dbReference type="Proteomes" id="UP001178507">
    <property type="component" value="Unassembled WGS sequence"/>
</dbReference>
<organism evidence="2 3">
    <name type="scientific">Effrenium voratum</name>
    <dbReference type="NCBI Taxonomy" id="2562239"/>
    <lineage>
        <taxon>Eukaryota</taxon>
        <taxon>Sar</taxon>
        <taxon>Alveolata</taxon>
        <taxon>Dinophyceae</taxon>
        <taxon>Suessiales</taxon>
        <taxon>Symbiodiniaceae</taxon>
        <taxon>Effrenium</taxon>
    </lineage>
</organism>
<accession>A0AA36NCP5</accession>
<feature type="region of interest" description="Disordered" evidence="1">
    <location>
        <begin position="61"/>
        <end position="88"/>
    </location>
</feature>